<gene>
    <name evidence="3" type="ORF">RVF87_12625</name>
</gene>
<feature type="compositionally biased region" description="Basic and acidic residues" evidence="1">
    <location>
        <begin position="26"/>
        <end position="53"/>
    </location>
</feature>
<reference evidence="3 4" key="1">
    <citation type="journal article" date="2023" name="Virus Evol.">
        <title>Computational host range prediction-The good, the bad, and the ugly.</title>
        <authorList>
            <person name="Howell A.A."/>
            <person name="Versoza C.J."/>
            <person name="Pfeifer S.P."/>
        </authorList>
    </citation>
    <scope>NUCLEOTIDE SEQUENCE [LARGE SCALE GENOMIC DNA]</scope>
    <source>
        <strain evidence="3 4">1610/1b</strain>
    </source>
</reference>
<dbReference type="RefSeq" id="WP_066172098.1">
    <property type="nucleotide sequence ID" value="NZ_CP136137.1"/>
</dbReference>
<accession>A0ABZ2TXR9</accession>
<proteinExistence type="predicted"/>
<sequence>MARDPLRVTIGGGEPGTGELSSDRPVLSRDMRDSRDLSNDSRDACDRDDVPPDRAFHSHFVESGRGSKSELWLILLAMITVLLLLQAYILGVPCCPPSSSGSA</sequence>
<dbReference type="EMBL" id="CP136137">
    <property type="protein sequence ID" value="WYY05926.1"/>
    <property type="molecule type" value="Genomic_DNA"/>
</dbReference>
<evidence type="ECO:0000313" key="3">
    <source>
        <dbReference type="EMBL" id="WYY05926.1"/>
    </source>
</evidence>
<evidence type="ECO:0000256" key="1">
    <source>
        <dbReference type="SAM" id="MobiDB-lite"/>
    </source>
</evidence>
<dbReference type="Proteomes" id="UP001479933">
    <property type="component" value="Chromosome"/>
</dbReference>
<evidence type="ECO:0000313" key="4">
    <source>
        <dbReference type="Proteomes" id="UP001479933"/>
    </source>
</evidence>
<organism evidence="3 4">
    <name type="scientific">Gordonia hydrophobica</name>
    <dbReference type="NCBI Taxonomy" id="40516"/>
    <lineage>
        <taxon>Bacteria</taxon>
        <taxon>Bacillati</taxon>
        <taxon>Actinomycetota</taxon>
        <taxon>Actinomycetes</taxon>
        <taxon>Mycobacteriales</taxon>
        <taxon>Gordoniaceae</taxon>
        <taxon>Gordonia</taxon>
    </lineage>
</organism>
<name>A0ABZ2TXR9_9ACTN</name>
<evidence type="ECO:0000256" key="2">
    <source>
        <dbReference type="SAM" id="Phobius"/>
    </source>
</evidence>
<keyword evidence="2" id="KW-0812">Transmembrane</keyword>
<feature type="region of interest" description="Disordered" evidence="1">
    <location>
        <begin position="1"/>
        <end position="53"/>
    </location>
</feature>
<keyword evidence="2" id="KW-0472">Membrane</keyword>
<protein>
    <submittedName>
        <fullName evidence="3">Uncharacterized protein</fullName>
    </submittedName>
</protein>
<feature type="transmembrane region" description="Helical" evidence="2">
    <location>
        <begin position="71"/>
        <end position="90"/>
    </location>
</feature>
<keyword evidence="4" id="KW-1185">Reference proteome</keyword>
<keyword evidence="2" id="KW-1133">Transmembrane helix</keyword>